<evidence type="ECO:0000256" key="1">
    <source>
        <dbReference type="SAM" id="Phobius"/>
    </source>
</evidence>
<accession>A0AAD1QXY3</accession>
<dbReference type="AlphaFoldDB" id="A0AAD1QXY3"/>
<dbReference type="EMBL" id="OW240912">
    <property type="protein sequence ID" value="CAH2219813.1"/>
    <property type="molecule type" value="Genomic_DNA"/>
</dbReference>
<proteinExistence type="predicted"/>
<name>A0AAD1QXY3_PELCU</name>
<keyword evidence="3" id="KW-1185">Reference proteome</keyword>
<organism evidence="2 3">
    <name type="scientific">Pelobates cultripes</name>
    <name type="common">Western spadefoot toad</name>
    <dbReference type="NCBI Taxonomy" id="61616"/>
    <lineage>
        <taxon>Eukaryota</taxon>
        <taxon>Metazoa</taxon>
        <taxon>Chordata</taxon>
        <taxon>Craniata</taxon>
        <taxon>Vertebrata</taxon>
        <taxon>Euteleostomi</taxon>
        <taxon>Amphibia</taxon>
        <taxon>Batrachia</taxon>
        <taxon>Anura</taxon>
        <taxon>Pelobatoidea</taxon>
        <taxon>Pelobatidae</taxon>
        <taxon>Pelobates</taxon>
    </lineage>
</organism>
<keyword evidence="1" id="KW-0472">Membrane</keyword>
<feature type="transmembrane region" description="Helical" evidence="1">
    <location>
        <begin position="119"/>
        <end position="140"/>
    </location>
</feature>
<keyword evidence="1" id="KW-1133">Transmembrane helix</keyword>
<protein>
    <submittedName>
        <fullName evidence="2">Uncharacterized protein</fullName>
    </submittedName>
</protein>
<gene>
    <name evidence="2" type="ORF">PECUL_23A061383</name>
</gene>
<evidence type="ECO:0000313" key="2">
    <source>
        <dbReference type="EMBL" id="CAH2219813.1"/>
    </source>
</evidence>
<reference evidence="2" key="1">
    <citation type="submission" date="2022-03" db="EMBL/GenBank/DDBJ databases">
        <authorList>
            <person name="Alioto T."/>
            <person name="Alioto T."/>
            <person name="Gomez Garrido J."/>
        </authorList>
    </citation>
    <scope>NUCLEOTIDE SEQUENCE</scope>
</reference>
<evidence type="ECO:0000313" key="3">
    <source>
        <dbReference type="Proteomes" id="UP001295444"/>
    </source>
</evidence>
<dbReference type="Proteomes" id="UP001295444">
    <property type="component" value="Chromosome 01"/>
</dbReference>
<sequence length="145" mass="15740">MTQPKRGNGQLIHTCKWQTKRPKTAAAAQIHSQRIHRQVGTTTGATLYIPTRSSAHTETLLLHCWTKGNAARTIAATNGAGGAHPAPTRHQLTHTRLGLNVRHSAQYSLPFNTRDELSHLYACNSIALLFMLGTAGGISLGTKRL</sequence>
<keyword evidence="1" id="KW-0812">Transmembrane</keyword>